<protein>
    <submittedName>
        <fullName evidence="1">Uncharacterized protein</fullName>
    </submittedName>
</protein>
<dbReference type="OrthoDB" id="5986179at2759"/>
<organism evidence="1 2">
    <name type="scientific">Paramuricea clavata</name>
    <name type="common">Red gorgonian</name>
    <name type="synonym">Violescent sea-whip</name>
    <dbReference type="NCBI Taxonomy" id="317549"/>
    <lineage>
        <taxon>Eukaryota</taxon>
        <taxon>Metazoa</taxon>
        <taxon>Cnidaria</taxon>
        <taxon>Anthozoa</taxon>
        <taxon>Octocorallia</taxon>
        <taxon>Malacalcyonacea</taxon>
        <taxon>Plexauridae</taxon>
        <taxon>Paramuricea</taxon>
    </lineage>
</organism>
<sequence>MSLKLDGAKRWKQVKEKMMKSHGVVLHFSNTHDNYHSAYQYVTKQDTEVLLSPNHPNLSEIGSPGTKTCIRAYRESRKRKQNENANVQQEAKAKKIRRLSNFEVSEFLVANQIKSETPSYLHLQTLKAKKGRKT</sequence>
<keyword evidence="2" id="KW-1185">Reference proteome</keyword>
<dbReference type="EMBL" id="CACRXK020024248">
    <property type="protein sequence ID" value="CAB4038470.1"/>
    <property type="molecule type" value="Genomic_DNA"/>
</dbReference>
<dbReference type="AlphaFoldDB" id="A0A6S7K952"/>
<name>A0A6S7K952_PARCT</name>
<evidence type="ECO:0000313" key="2">
    <source>
        <dbReference type="Proteomes" id="UP001152795"/>
    </source>
</evidence>
<comment type="caution">
    <text evidence="1">The sequence shown here is derived from an EMBL/GenBank/DDBJ whole genome shotgun (WGS) entry which is preliminary data.</text>
</comment>
<proteinExistence type="predicted"/>
<reference evidence="1" key="1">
    <citation type="submission" date="2020-04" db="EMBL/GenBank/DDBJ databases">
        <authorList>
            <person name="Alioto T."/>
            <person name="Alioto T."/>
            <person name="Gomez Garrido J."/>
        </authorList>
    </citation>
    <scope>NUCLEOTIDE SEQUENCE</scope>
    <source>
        <strain evidence="1">A484AB</strain>
    </source>
</reference>
<accession>A0A6S7K952</accession>
<gene>
    <name evidence="1" type="ORF">PACLA_8A048093</name>
</gene>
<dbReference type="Proteomes" id="UP001152795">
    <property type="component" value="Unassembled WGS sequence"/>
</dbReference>
<evidence type="ECO:0000313" key="1">
    <source>
        <dbReference type="EMBL" id="CAB4038470.1"/>
    </source>
</evidence>